<name>A0A1H3ZRN4_9BACT</name>
<evidence type="ECO:0000259" key="7">
    <source>
        <dbReference type="PROSITE" id="PS50109"/>
    </source>
</evidence>
<reference evidence="10 11" key="1">
    <citation type="submission" date="2016-10" db="EMBL/GenBank/DDBJ databases">
        <authorList>
            <person name="de Groot N.N."/>
        </authorList>
    </citation>
    <scope>NUCLEOTIDE SEQUENCE [LARGE SCALE GENOMIC DNA]</scope>
    <source>
        <strain evidence="10 11">DSM 7343</strain>
    </source>
</reference>
<dbReference type="PANTHER" id="PTHR42878">
    <property type="entry name" value="TWO-COMPONENT HISTIDINE KINASE"/>
    <property type="match status" value="1"/>
</dbReference>
<organism evidence="10 11">
    <name type="scientific">Desulfuromusa kysingii</name>
    <dbReference type="NCBI Taxonomy" id="37625"/>
    <lineage>
        <taxon>Bacteria</taxon>
        <taxon>Pseudomonadati</taxon>
        <taxon>Thermodesulfobacteriota</taxon>
        <taxon>Desulfuromonadia</taxon>
        <taxon>Desulfuromonadales</taxon>
        <taxon>Geopsychrobacteraceae</taxon>
        <taxon>Desulfuromusa</taxon>
    </lineage>
</organism>
<evidence type="ECO:0000256" key="3">
    <source>
        <dbReference type="ARBA" id="ARBA00022553"/>
    </source>
</evidence>
<accession>A0A1H3ZRN4</accession>
<evidence type="ECO:0000313" key="11">
    <source>
        <dbReference type="Proteomes" id="UP000199409"/>
    </source>
</evidence>
<dbReference type="Gene3D" id="3.30.450.40">
    <property type="match status" value="1"/>
</dbReference>
<dbReference type="SMART" id="SM00387">
    <property type="entry name" value="HATPase_c"/>
    <property type="match status" value="1"/>
</dbReference>
<dbReference type="AlphaFoldDB" id="A0A1H3ZRN4"/>
<gene>
    <name evidence="10" type="ORF">SAMN05660420_01644</name>
</gene>
<comment type="catalytic activity">
    <reaction evidence="1">
        <text>ATP + protein L-histidine = ADP + protein N-phospho-L-histidine.</text>
        <dbReference type="EC" id="2.7.13.3"/>
    </reaction>
</comment>
<evidence type="ECO:0000256" key="4">
    <source>
        <dbReference type="ARBA" id="ARBA00022679"/>
    </source>
</evidence>
<keyword evidence="5" id="KW-0418">Kinase</keyword>
<dbReference type="GO" id="GO:0016020">
    <property type="term" value="C:membrane"/>
    <property type="evidence" value="ECO:0007669"/>
    <property type="project" value="UniProtKB-SubCell"/>
</dbReference>
<dbReference type="GO" id="GO:0000155">
    <property type="term" value="F:phosphorelay sensor kinase activity"/>
    <property type="evidence" value="ECO:0007669"/>
    <property type="project" value="InterPro"/>
</dbReference>
<dbReference type="SMART" id="SM00086">
    <property type="entry name" value="PAC"/>
    <property type="match status" value="1"/>
</dbReference>
<dbReference type="SMART" id="SM00388">
    <property type="entry name" value="HisKA"/>
    <property type="match status" value="1"/>
</dbReference>
<feature type="domain" description="PAS" evidence="8">
    <location>
        <begin position="185"/>
        <end position="221"/>
    </location>
</feature>
<dbReference type="NCBIfam" id="TIGR00229">
    <property type="entry name" value="sensory_box"/>
    <property type="match status" value="1"/>
</dbReference>
<keyword evidence="4" id="KW-0808">Transferase</keyword>
<feature type="domain" description="Histidine kinase" evidence="7">
    <location>
        <begin position="303"/>
        <end position="516"/>
    </location>
</feature>
<keyword evidence="3" id="KW-0597">Phosphoprotein</keyword>
<dbReference type="InterPro" id="IPR036097">
    <property type="entry name" value="HisK_dim/P_sf"/>
</dbReference>
<dbReference type="CDD" id="cd00130">
    <property type="entry name" value="PAS"/>
    <property type="match status" value="1"/>
</dbReference>
<dbReference type="GO" id="GO:0030295">
    <property type="term" value="F:protein kinase activator activity"/>
    <property type="evidence" value="ECO:0007669"/>
    <property type="project" value="TreeGrafter"/>
</dbReference>
<dbReference type="Pfam" id="PF00512">
    <property type="entry name" value="HisKA"/>
    <property type="match status" value="1"/>
</dbReference>
<dbReference type="InterPro" id="IPR005467">
    <property type="entry name" value="His_kinase_dom"/>
</dbReference>
<evidence type="ECO:0000256" key="2">
    <source>
        <dbReference type="ARBA" id="ARBA00012438"/>
    </source>
</evidence>
<dbReference type="Gene3D" id="3.30.450.20">
    <property type="entry name" value="PAS domain"/>
    <property type="match status" value="1"/>
</dbReference>
<dbReference type="CDD" id="cd00075">
    <property type="entry name" value="HATPase"/>
    <property type="match status" value="1"/>
</dbReference>
<dbReference type="CDD" id="cd00082">
    <property type="entry name" value="HisKA"/>
    <property type="match status" value="1"/>
</dbReference>
<proteinExistence type="predicted"/>
<evidence type="ECO:0000313" key="10">
    <source>
        <dbReference type="EMBL" id="SEA26265.1"/>
    </source>
</evidence>
<dbReference type="PROSITE" id="PS50109">
    <property type="entry name" value="HIS_KIN"/>
    <property type="match status" value="1"/>
</dbReference>
<dbReference type="Pfam" id="PF08447">
    <property type="entry name" value="PAS_3"/>
    <property type="match status" value="1"/>
</dbReference>
<dbReference type="InterPro" id="IPR001610">
    <property type="entry name" value="PAC"/>
</dbReference>
<dbReference type="PROSITE" id="PS50113">
    <property type="entry name" value="PAC"/>
    <property type="match status" value="1"/>
</dbReference>
<dbReference type="InterPro" id="IPR000700">
    <property type="entry name" value="PAS-assoc_C"/>
</dbReference>
<dbReference type="InterPro" id="IPR003661">
    <property type="entry name" value="HisK_dim/P_dom"/>
</dbReference>
<dbReference type="Gene3D" id="3.30.565.10">
    <property type="entry name" value="Histidine kinase-like ATPase, C-terminal domain"/>
    <property type="match status" value="1"/>
</dbReference>
<dbReference type="PANTHER" id="PTHR42878:SF15">
    <property type="entry name" value="BACTERIOPHYTOCHROME"/>
    <property type="match status" value="1"/>
</dbReference>
<protein>
    <recommendedName>
        <fullName evidence="2">histidine kinase</fullName>
        <ecNumber evidence="2">2.7.13.3</ecNumber>
    </recommendedName>
</protein>
<dbReference type="InterPro" id="IPR050351">
    <property type="entry name" value="BphY/WalK/GraS-like"/>
</dbReference>
<evidence type="ECO:0000259" key="9">
    <source>
        <dbReference type="PROSITE" id="PS50113"/>
    </source>
</evidence>
<dbReference type="OrthoDB" id="5400848at2"/>
<feature type="domain" description="PAC" evidence="9">
    <location>
        <begin position="240"/>
        <end position="292"/>
    </location>
</feature>
<dbReference type="GO" id="GO:0000156">
    <property type="term" value="F:phosphorelay response regulator activity"/>
    <property type="evidence" value="ECO:0007669"/>
    <property type="project" value="TreeGrafter"/>
</dbReference>
<keyword evidence="6" id="KW-0472">Membrane</keyword>
<dbReference type="GO" id="GO:0007234">
    <property type="term" value="P:osmosensory signaling via phosphorelay pathway"/>
    <property type="evidence" value="ECO:0007669"/>
    <property type="project" value="TreeGrafter"/>
</dbReference>
<dbReference type="STRING" id="37625.SAMN05660420_01644"/>
<dbReference type="SUPFAM" id="SSF55874">
    <property type="entry name" value="ATPase domain of HSP90 chaperone/DNA topoisomerase II/histidine kinase"/>
    <property type="match status" value="1"/>
</dbReference>
<dbReference type="EC" id="2.7.13.3" evidence="2"/>
<keyword evidence="11" id="KW-1185">Reference proteome</keyword>
<dbReference type="SUPFAM" id="SSF55785">
    <property type="entry name" value="PYP-like sensor domain (PAS domain)"/>
    <property type="match status" value="1"/>
</dbReference>
<dbReference type="InterPro" id="IPR035965">
    <property type="entry name" value="PAS-like_dom_sf"/>
</dbReference>
<dbReference type="InterPro" id="IPR004358">
    <property type="entry name" value="Sig_transdc_His_kin-like_C"/>
</dbReference>
<dbReference type="InterPro" id="IPR013655">
    <property type="entry name" value="PAS_fold_3"/>
</dbReference>
<evidence type="ECO:0000259" key="8">
    <source>
        <dbReference type="PROSITE" id="PS50112"/>
    </source>
</evidence>
<dbReference type="EMBL" id="FNQN01000004">
    <property type="protein sequence ID" value="SEA26265.1"/>
    <property type="molecule type" value="Genomic_DNA"/>
</dbReference>
<dbReference type="PRINTS" id="PR00344">
    <property type="entry name" value="BCTRLSENSOR"/>
</dbReference>
<dbReference type="PROSITE" id="PS50112">
    <property type="entry name" value="PAS"/>
    <property type="match status" value="1"/>
</dbReference>
<dbReference type="SUPFAM" id="SSF55781">
    <property type="entry name" value="GAF domain-like"/>
    <property type="match status" value="1"/>
</dbReference>
<dbReference type="InterPro" id="IPR000014">
    <property type="entry name" value="PAS"/>
</dbReference>
<dbReference type="RefSeq" id="WP_092346610.1">
    <property type="nucleotide sequence ID" value="NZ_FNQN01000004.1"/>
</dbReference>
<evidence type="ECO:0000256" key="1">
    <source>
        <dbReference type="ARBA" id="ARBA00000085"/>
    </source>
</evidence>
<evidence type="ECO:0000256" key="6">
    <source>
        <dbReference type="ARBA" id="ARBA00023136"/>
    </source>
</evidence>
<dbReference type="InterPro" id="IPR003594">
    <property type="entry name" value="HATPase_dom"/>
</dbReference>
<dbReference type="InterPro" id="IPR036890">
    <property type="entry name" value="HATPase_C_sf"/>
</dbReference>
<evidence type="ECO:0000256" key="5">
    <source>
        <dbReference type="ARBA" id="ARBA00022777"/>
    </source>
</evidence>
<dbReference type="SUPFAM" id="SSF47384">
    <property type="entry name" value="Homodimeric domain of signal transducing histidine kinase"/>
    <property type="match status" value="1"/>
</dbReference>
<dbReference type="InterPro" id="IPR029016">
    <property type="entry name" value="GAF-like_dom_sf"/>
</dbReference>
<dbReference type="Proteomes" id="UP000199409">
    <property type="component" value="Unassembled WGS sequence"/>
</dbReference>
<sequence length="519" mass="57604">MEKIFQKIVQGISSASGNGFFHLLTELLAEALNFDATLLIELSADPEKRLNVIARSLKGELTELTDLSATNGVWGQILSHGSCQYREHVGVDFPEDQWLAASAAESFLGVALYDSAGQAIGIMAGCKRQPMTLTKSAESMLSVIAVRAAVEIERRRVVDALRKNEERFQAIADFTHDWESWQAPDGHLLWVNPSVLRITGYSPAECLSMADFPRALIHEEDWEVDAKEFLCSFTKQSSGNDVRFRIRCKDRTILWVAASWQPIYDVNKDYIGIRSSIRDISARKEAEEKLEAANRELDAFVYTVSHDLRTPLTPIIGFAEFLREQYQEQLDEQGLDVLSEIEKQGRRMLRTMEDLLRFARVGRAERSKRPISVHGVVDDVLLDLGYLSAEAELNVINGPSVTIHASQSLLFQVFANLIGNALQYAGVHGGPIEVGGEREGAKVRYFVRDHGPGIPPAERSRIFEVFFRGTAGKGSPGSGVGLATVQKIAHCYGGRAWVEETPGGGCTFWVEMIDEPESS</sequence>
<dbReference type="Pfam" id="PF02518">
    <property type="entry name" value="HATPase_c"/>
    <property type="match status" value="1"/>
</dbReference>
<dbReference type="Gene3D" id="1.10.287.130">
    <property type="match status" value="1"/>
</dbReference>